<keyword evidence="4" id="KW-0614">Plasmid</keyword>
<dbReference type="InterPro" id="IPR025410">
    <property type="entry name" value="Lant_dehyd"/>
</dbReference>
<evidence type="ECO:0000256" key="1">
    <source>
        <dbReference type="PIRSR" id="PIRSR607822-1"/>
    </source>
</evidence>
<dbReference type="EMBL" id="KP702950">
    <property type="protein sequence ID" value="AKQ51580.1"/>
    <property type="molecule type" value="Genomic_DNA"/>
</dbReference>
<organism evidence="4">
    <name type="scientific">Staphylococcus epidermidis</name>
    <dbReference type="NCBI Taxonomy" id="1282"/>
    <lineage>
        <taxon>Bacteria</taxon>
        <taxon>Bacillati</taxon>
        <taxon>Bacillota</taxon>
        <taxon>Bacilli</taxon>
        <taxon>Bacillales</taxon>
        <taxon>Staphylococcaceae</taxon>
        <taxon>Staphylococcus</taxon>
    </lineage>
</organism>
<geneLocation type="plasmid" evidence="4">
    <name>pIVK45</name>
</geneLocation>
<evidence type="ECO:0000313" key="4">
    <source>
        <dbReference type="EMBL" id="AKQ51580.1"/>
    </source>
</evidence>
<dbReference type="InterPro" id="IPR007822">
    <property type="entry name" value="LANC-like"/>
</dbReference>
<sequence>MSSDTVKQFEGFTNYILEKYRDIKYNKLVDFDYLTKIVLDICGKALIISINEKRINKKLKGETPEKRYRYFDEKLCKSGIIYKEISQKYPSIIKDLENTINSYFILLEEIVKKFEKDKKKLFQNRLIKDKSETIIHIDILGDLHGGKAVTKVITNKSNLLYKPRSLTNDQFFLSFLKLMKSLEENEITEYYNYKFINYKDYGWVEYIEKKPTSKDKINVYYKRIGYLLALGYILNISDLHFENILCSNNFPILVDLETMFHTSIYKPNFCNLATQNIEEKSGVSVFATGMLPISRKDKNYGGDISGILGGSFNKEKRIIDNPNRDDIQFKKKLIRIKKNGHIPFYIENNKEYRYSPEDYIENIEEGFIFGYSLFLNNKEEILEYIKNNSLGVTVRILARSTIEYSVLIQAAKSPIYANKRNELFNKLERFGRDLLSDELIKSEIKQINTLSVPYFYTKVHSNVVQDINDEKVHDLSKSPFNMFLEKSSNYSMNDLRFQSKLINFSLESQKKLFVDGKDFISYKYDENSPNNINDAIEDLVNIIINNAVIDKKDSSINWMNLGISKEEEIIFESLSDDLYKGLSGIGISLMKYYKINKKFKNISKVKKILDTIYSSILNNIENNSNREKDLSFFNGEIGKVAFMNKYEREFKDNCEKSKSYMKEILQLVTLNDFALNDIIAGLPGIISYLYNQKIFLNEIMIMGEKLLKNIDSRPIMASYAHGESGLMVSFLYLYDLTKDKRYLTEFYKEWEKESTLKLNRGWKDIRQKNSTYSVSWCNGVTGQLISRLIAVEINNKLKIFDNTNKELLDREIKELLNLLIEDGLEQDNFCLCHGSLGNLLVLNYYQKMYEINNKKLEKNIEKNFYSITNFGLNKGWICGLGNHFYSFGIMTGVSGILYALLKYKNNENDLGILLPNI</sequence>
<keyword evidence="2" id="KW-1133">Transmembrane helix</keyword>
<feature type="binding site" evidence="1">
    <location>
        <position position="833"/>
    </location>
    <ligand>
        <name>Zn(2+)</name>
        <dbReference type="ChEBI" id="CHEBI:29105"/>
    </ligand>
</feature>
<dbReference type="Pfam" id="PF13575">
    <property type="entry name" value="DUF4135"/>
    <property type="match status" value="1"/>
</dbReference>
<dbReference type="GO" id="GO:0031179">
    <property type="term" value="P:peptide modification"/>
    <property type="evidence" value="ECO:0007669"/>
    <property type="project" value="InterPro"/>
</dbReference>
<dbReference type="CDD" id="cd04792">
    <property type="entry name" value="LanM-like"/>
    <property type="match status" value="1"/>
</dbReference>
<evidence type="ECO:0000259" key="3">
    <source>
        <dbReference type="Pfam" id="PF13575"/>
    </source>
</evidence>
<dbReference type="PIRSF" id="PIRSF037228">
    <property type="entry name" value="Lant_mod_RumM"/>
    <property type="match status" value="1"/>
</dbReference>
<protein>
    <submittedName>
        <fullName evidence="4">NukM</fullName>
    </submittedName>
</protein>
<dbReference type="Gene3D" id="1.50.10.20">
    <property type="match status" value="1"/>
</dbReference>
<feature type="binding site" evidence="1">
    <location>
        <position position="777"/>
    </location>
    <ligand>
        <name>Zn(2+)</name>
        <dbReference type="ChEBI" id="CHEBI:29105"/>
    </ligand>
</feature>
<evidence type="ECO:0000256" key="2">
    <source>
        <dbReference type="SAM" id="Phobius"/>
    </source>
</evidence>
<dbReference type="NCBIfam" id="TIGR03897">
    <property type="entry name" value="lanti_2_LanM"/>
    <property type="match status" value="1"/>
</dbReference>
<dbReference type="PRINTS" id="PR01950">
    <property type="entry name" value="LANCSUPER"/>
</dbReference>
<keyword evidence="1" id="KW-0479">Metal-binding</keyword>
<dbReference type="RefSeq" id="WP_172686117.1">
    <property type="nucleotide sequence ID" value="NZ_JACGOQ010000028.1"/>
</dbReference>
<dbReference type="GO" id="GO:0046872">
    <property type="term" value="F:metal ion binding"/>
    <property type="evidence" value="ECO:0007669"/>
    <property type="project" value="UniProtKB-KW"/>
</dbReference>
<proteinExistence type="predicted"/>
<accession>A0A0K0PRW0</accession>
<name>A0A0K0PRW0_STAEP</name>
<gene>
    <name evidence="4" type="primary">nukM</name>
</gene>
<feature type="binding site" evidence="1">
    <location>
        <position position="832"/>
    </location>
    <ligand>
        <name>Zn(2+)</name>
        <dbReference type="ChEBI" id="CHEBI:29105"/>
    </ligand>
</feature>
<dbReference type="InterPro" id="IPR017146">
    <property type="entry name" value="Lanti_2_LanM"/>
</dbReference>
<feature type="domain" description="Lantibiotic biosynthesis protein dehydration" evidence="3">
    <location>
        <begin position="89"/>
        <end position="457"/>
    </location>
</feature>
<dbReference type="Pfam" id="PF05147">
    <property type="entry name" value="LANC_like"/>
    <property type="match status" value="1"/>
</dbReference>
<keyword evidence="1" id="KW-0862">Zinc</keyword>
<feature type="transmembrane region" description="Helical" evidence="2">
    <location>
        <begin position="883"/>
        <end position="901"/>
    </location>
</feature>
<keyword evidence="2" id="KW-0472">Membrane</keyword>
<keyword evidence="2" id="KW-0812">Transmembrane</keyword>
<dbReference type="SUPFAM" id="SSF158745">
    <property type="entry name" value="LanC-like"/>
    <property type="match status" value="1"/>
</dbReference>
<dbReference type="AlphaFoldDB" id="A0A0K0PRW0"/>
<reference evidence="4" key="1">
    <citation type="submission" date="2015-01" db="EMBL/GenBank/DDBJ databases">
        <title>An abundance of antimicrobial substances governs microbial competition in the human nasal microbiota.</title>
        <authorList>
            <person name="Janek D."/>
            <person name="Krismer B."/>
            <person name="Peschel A."/>
        </authorList>
    </citation>
    <scope>NUCLEOTIDE SEQUENCE</scope>
    <source>
        <strain evidence="4">IVK45</strain>
        <plasmid evidence="4">pIVK45</plasmid>
    </source>
</reference>
<dbReference type="SMART" id="SM01260">
    <property type="entry name" value="LANC_like"/>
    <property type="match status" value="1"/>
</dbReference>